<feature type="transmembrane region" description="Helical" evidence="1">
    <location>
        <begin position="125"/>
        <end position="154"/>
    </location>
</feature>
<evidence type="ECO:0000313" key="3">
    <source>
        <dbReference type="EMBL" id="CAH1255119.1"/>
    </source>
</evidence>
<dbReference type="AlphaFoldDB" id="A0A8J9ZKL1"/>
<dbReference type="Pfam" id="PF01553">
    <property type="entry name" value="Acyltransferase"/>
    <property type="match status" value="1"/>
</dbReference>
<dbReference type="OrthoDB" id="44277at2759"/>
<name>A0A8J9ZKL1_BRALA</name>
<dbReference type="PANTHER" id="PTHR22753:SF14">
    <property type="entry name" value="MONOACYLGLYCEROL_DIACYLGLYCEROL O-ACYLTRANSFERASE"/>
    <property type="match status" value="1"/>
</dbReference>
<dbReference type="GO" id="GO:0016746">
    <property type="term" value="F:acyltransferase activity"/>
    <property type="evidence" value="ECO:0007669"/>
    <property type="project" value="InterPro"/>
</dbReference>
<evidence type="ECO:0000256" key="1">
    <source>
        <dbReference type="SAM" id="Phobius"/>
    </source>
</evidence>
<keyword evidence="4" id="KW-1185">Reference proteome</keyword>
<protein>
    <submittedName>
        <fullName evidence="3">TMEM68 protein</fullName>
    </submittedName>
</protein>
<feature type="transmembrane region" description="Helical" evidence="1">
    <location>
        <begin position="25"/>
        <end position="42"/>
    </location>
</feature>
<keyword evidence="1" id="KW-0812">Transmembrane</keyword>
<dbReference type="GO" id="GO:0016020">
    <property type="term" value="C:membrane"/>
    <property type="evidence" value="ECO:0007669"/>
    <property type="project" value="TreeGrafter"/>
</dbReference>
<gene>
    <name evidence="3" type="primary">TMEM68</name>
    <name evidence="3" type="ORF">BLAG_LOCUS14285</name>
</gene>
<evidence type="ECO:0000313" key="4">
    <source>
        <dbReference type="Proteomes" id="UP000838412"/>
    </source>
</evidence>
<organism evidence="3 4">
    <name type="scientific">Branchiostoma lanceolatum</name>
    <name type="common">Common lancelet</name>
    <name type="synonym">Amphioxus lanceolatum</name>
    <dbReference type="NCBI Taxonomy" id="7740"/>
    <lineage>
        <taxon>Eukaryota</taxon>
        <taxon>Metazoa</taxon>
        <taxon>Chordata</taxon>
        <taxon>Cephalochordata</taxon>
        <taxon>Leptocardii</taxon>
        <taxon>Amphioxiformes</taxon>
        <taxon>Branchiostomatidae</taxon>
        <taxon>Branchiostoma</taxon>
    </lineage>
</organism>
<dbReference type="SUPFAM" id="SSF69593">
    <property type="entry name" value="Glycerol-3-phosphate (1)-acyltransferase"/>
    <property type="match status" value="1"/>
</dbReference>
<feature type="domain" description="Phospholipid/glycerol acyltransferase" evidence="2">
    <location>
        <begin position="194"/>
        <end position="317"/>
    </location>
</feature>
<reference evidence="3" key="1">
    <citation type="submission" date="2022-01" db="EMBL/GenBank/DDBJ databases">
        <authorList>
            <person name="Braso-Vives M."/>
        </authorList>
    </citation>
    <scope>NUCLEOTIDE SEQUENCE</scope>
</reference>
<dbReference type="EMBL" id="OV696687">
    <property type="protein sequence ID" value="CAH1255119.1"/>
    <property type="molecule type" value="Genomic_DNA"/>
</dbReference>
<dbReference type="Proteomes" id="UP000838412">
    <property type="component" value="Chromosome 2"/>
</dbReference>
<dbReference type="InterPro" id="IPR002123">
    <property type="entry name" value="Plipid/glycerol_acylTrfase"/>
</dbReference>
<sequence>MTYQRSQLVKVVRSRNPYVTRRKHNLATFVVEMFVFTLYAMVHLADGVVTSSFCVTGSNCSASTSGTMSFHLAPEYSMVCNATTEQLFTNTTVLSWTESVTVAIETLHVAMEYIGLNNLDWETVLIYWILLPTAVLYILPWSMIGSLYVTAIIIHRYGKKHNLTDPFAGDVWLPARRMASAFWTIQAKFWHAHEIHGLDKLPTHGPGMLVYYHGTVPLDFYYVLAKINLVQSRPLCAVADHFMFNIPGWRFMLHTMGVTSGEHEHCVRVLKKGNLLGLAPGGLREALFGDENYRLMWKRRMGFAAVAKEAGVPIFPMFTQNCREAFRTPRLGKRFLEWVYEKTRMPVVGIYGGFPVKLRTYIGDPIYDPNLSAEELAKKTHCALEDMIATHQKTPGNLLRALLERIPVFRSQKNV</sequence>
<keyword evidence="1" id="KW-0472">Membrane</keyword>
<dbReference type="PANTHER" id="PTHR22753">
    <property type="entry name" value="TRANSMEMBRANE PROTEIN 68"/>
    <property type="match status" value="1"/>
</dbReference>
<accession>A0A8J9ZKL1</accession>
<dbReference type="CDD" id="cd07987">
    <property type="entry name" value="LPLAT_MGAT-like"/>
    <property type="match status" value="1"/>
</dbReference>
<evidence type="ECO:0000259" key="2">
    <source>
        <dbReference type="Pfam" id="PF01553"/>
    </source>
</evidence>
<keyword evidence="1" id="KW-1133">Transmembrane helix</keyword>
<proteinExistence type="predicted"/>